<keyword evidence="2" id="KW-1185">Reference proteome</keyword>
<evidence type="ECO:0000313" key="3">
    <source>
        <dbReference type="WBParaSite" id="GPUH_0000093701-mRNA-1"/>
    </source>
</evidence>
<reference evidence="3" key="1">
    <citation type="submission" date="2016-06" db="UniProtKB">
        <authorList>
            <consortium name="WormBaseParasite"/>
        </authorList>
    </citation>
    <scope>IDENTIFICATION</scope>
</reference>
<evidence type="ECO:0000313" key="2">
    <source>
        <dbReference type="Proteomes" id="UP000271098"/>
    </source>
</evidence>
<dbReference type="Proteomes" id="UP000271098">
    <property type="component" value="Unassembled WGS sequence"/>
</dbReference>
<accession>A0A183CWU6</accession>
<sequence>MKDITEAMYVKKRDELVMVMWYGCQTIDGEADNGMISAHSQANAGETTSELKRLHGMPAQYRADSDSAIVNRMEKLSAASTV</sequence>
<dbReference type="EMBL" id="UYRT01000997">
    <property type="protein sequence ID" value="VDK29055.1"/>
    <property type="molecule type" value="Genomic_DNA"/>
</dbReference>
<dbReference type="AlphaFoldDB" id="A0A183CWU6"/>
<dbReference type="WBParaSite" id="GPUH_0000093701-mRNA-1">
    <property type="protein sequence ID" value="GPUH_0000093701-mRNA-1"/>
    <property type="gene ID" value="GPUH_0000093701"/>
</dbReference>
<evidence type="ECO:0000313" key="1">
    <source>
        <dbReference type="EMBL" id="VDK29055.1"/>
    </source>
</evidence>
<proteinExistence type="predicted"/>
<reference evidence="1 2" key="2">
    <citation type="submission" date="2018-11" db="EMBL/GenBank/DDBJ databases">
        <authorList>
            <consortium name="Pathogen Informatics"/>
        </authorList>
    </citation>
    <scope>NUCLEOTIDE SEQUENCE [LARGE SCALE GENOMIC DNA]</scope>
</reference>
<name>A0A183CWU6_9BILA</name>
<organism evidence="3">
    <name type="scientific">Gongylonema pulchrum</name>
    <dbReference type="NCBI Taxonomy" id="637853"/>
    <lineage>
        <taxon>Eukaryota</taxon>
        <taxon>Metazoa</taxon>
        <taxon>Ecdysozoa</taxon>
        <taxon>Nematoda</taxon>
        <taxon>Chromadorea</taxon>
        <taxon>Rhabditida</taxon>
        <taxon>Spirurina</taxon>
        <taxon>Spiruromorpha</taxon>
        <taxon>Spiruroidea</taxon>
        <taxon>Gongylonematidae</taxon>
        <taxon>Gongylonema</taxon>
    </lineage>
</organism>
<gene>
    <name evidence="1" type="ORF">GPUH_LOCUS937</name>
</gene>
<protein>
    <submittedName>
        <fullName evidence="3">ADF-H domain-containing protein</fullName>
    </submittedName>
</protein>